<dbReference type="PANTHER" id="PTHR10775">
    <property type="entry name" value="OS08G0208400 PROTEIN"/>
    <property type="match status" value="1"/>
</dbReference>
<dbReference type="Proteomes" id="UP001454036">
    <property type="component" value="Unassembled WGS sequence"/>
</dbReference>
<name>A0AAV3RQ10_LITER</name>
<evidence type="ECO:0000313" key="2">
    <source>
        <dbReference type="Proteomes" id="UP001454036"/>
    </source>
</evidence>
<proteinExistence type="predicted"/>
<evidence type="ECO:0000313" key="1">
    <source>
        <dbReference type="EMBL" id="GAA0180065.1"/>
    </source>
</evidence>
<dbReference type="PANTHER" id="PTHR10775:SF173">
    <property type="match status" value="1"/>
</dbReference>
<protein>
    <submittedName>
        <fullName evidence="1">Uncharacterized protein</fullName>
    </submittedName>
</protein>
<accession>A0AAV3RQ10</accession>
<sequence length="98" mass="11650">MRYFSLKPRLQKLFTSFKTASLMMWHGEERKNYGVIRHPVDSLGWKDFDKKHPHFASDFRNVRIGLASDGFNPYRNMNLSHSTWPVVIMIYHLPHDCV</sequence>
<gene>
    <name evidence="1" type="ORF">LIER_30061</name>
</gene>
<dbReference type="AlphaFoldDB" id="A0AAV3RQ10"/>
<organism evidence="1 2">
    <name type="scientific">Lithospermum erythrorhizon</name>
    <name type="common">Purple gromwell</name>
    <name type="synonym">Lithospermum officinale var. erythrorhizon</name>
    <dbReference type="NCBI Taxonomy" id="34254"/>
    <lineage>
        <taxon>Eukaryota</taxon>
        <taxon>Viridiplantae</taxon>
        <taxon>Streptophyta</taxon>
        <taxon>Embryophyta</taxon>
        <taxon>Tracheophyta</taxon>
        <taxon>Spermatophyta</taxon>
        <taxon>Magnoliopsida</taxon>
        <taxon>eudicotyledons</taxon>
        <taxon>Gunneridae</taxon>
        <taxon>Pentapetalae</taxon>
        <taxon>asterids</taxon>
        <taxon>lamiids</taxon>
        <taxon>Boraginales</taxon>
        <taxon>Boraginaceae</taxon>
        <taxon>Boraginoideae</taxon>
        <taxon>Lithospermeae</taxon>
        <taxon>Lithospermum</taxon>
    </lineage>
</organism>
<keyword evidence="2" id="KW-1185">Reference proteome</keyword>
<reference evidence="1 2" key="1">
    <citation type="submission" date="2024-01" db="EMBL/GenBank/DDBJ databases">
        <title>The complete chloroplast genome sequence of Lithospermum erythrorhizon: insights into the phylogenetic relationship among Boraginaceae species and the maternal lineages of purple gromwells.</title>
        <authorList>
            <person name="Okada T."/>
            <person name="Watanabe K."/>
        </authorList>
    </citation>
    <scope>NUCLEOTIDE SEQUENCE [LARGE SCALE GENOMIC DNA]</scope>
</reference>
<comment type="caution">
    <text evidence="1">The sequence shown here is derived from an EMBL/GenBank/DDBJ whole genome shotgun (WGS) entry which is preliminary data.</text>
</comment>
<dbReference type="InterPro" id="IPR004242">
    <property type="entry name" value="Transposase_21"/>
</dbReference>
<dbReference type="Pfam" id="PF02992">
    <property type="entry name" value="Transposase_21"/>
    <property type="match status" value="1"/>
</dbReference>
<dbReference type="EMBL" id="BAABME010010584">
    <property type="protein sequence ID" value="GAA0180065.1"/>
    <property type="molecule type" value="Genomic_DNA"/>
</dbReference>